<sequence>MDLQARVADELAQKALELAEETGNPDIVDEIKKVIGTSSTTLEEAYMTAVRVRRAETRALDLIETKRATFRAENG</sequence>
<protein>
    <submittedName>
        <fullName evidence="1">Uncharacterized protein</fullName>
    </submittedName>
</protein>
<dbReference type="RefSeq" id="WP_281841617.1">
    <property type="nucleotide sequence ID" value="NZ_BROH01000003.1"/>
</dbReference>
<reference evidence="1" key="1">
    <citation type="journal article" date="2023" name="Int. J. Syst. Evol. Microbiol.">
        <title>Sinisalibacter aestuarii sp. nov., isolated from estuarine sediment of the Arakawa River.</title>
        <authorList>
            <person name="Arafat S.T."/>
            <person name="Hirano S."/>
            <person name="Sato A."/>
            <person name="Takeuchi K."/>
            <person name="Yasuda T."/>
            <person name="Terahara T."/>
            <person name="Hamada M."/>
            <person name="Kobayashi T."/>
        </authorList>
    </citation>
    <scope>NUCLEOTIDE SEQUENCE</scope>
    <source>
        <strain evidence="1">B-399</strain>
    </source>
</reference>
<comment type="caution">
    <text evidence="1">The sequence shown here is derived from an EMBL/GenBank/DDBJ whole genome shotgun (WGS) entry which is preliminary data.</text>
</comment>
<dbReference type="Proteomes" id="UP001144205">
    <property type="component" value="Unassembled WGS sequence"/>
</dbReference>
<keyword evidence="2" id="KW-1185">Reference proteome</keyword>
<dbReference type="EMBL" id="BROH01000003">
    <property type="protein sequence ID" value="GKY87635.1"/>
    <property type="molecule type" value="Genomic_DNA"/>
</dbReference>
<gene>
    <name evidence="1" type="ORF">STA1M1_15040</name>
</gene>
<name>A0ABQ5LRJ8_9RHOB</name>
<accession>A0ABQ5LRJ8</accession>
<evidence type="ECO:0000313" key="2">
    <source>
        <dbReference type="Proteomes" id="UP001144205"/>
    </source>
</evidence>
<evidence type="ECO:0000313" key="1">
    <source>
        <dbReference type="EMBL" id="GKY87635.1"/>
    </source>
</evidence>
<organism evidence="1 2">
    <name type="scientific">Sinisalibacter aestuarii</name>
    <dbReference type="NCBI Taxonomy" id="2949426"/>
    <lineage>
        <taxon>Bacteria</taxon>
        <taxon>Pseudomonadati</taxon>
        <taxon>Pseudomonadota</taxon>
        <taxon>Alphaproteobacteria</taxon>
        <taxon>Rhodobacterales</taxon>
        <taxon>Roseobacteraceae</taxon>
        <taxon>Sinisalibacter</taxon>
    </lineage>
</organism>
<proteinExistence type="predicted"/>